<dbReference type="AlphaFoldDB" id="A0A437M6J8"/>
<dbReference type="Pfam" id="PF00378">
    <property type="entry name" value="ECH_1"/>
    <property type="match status" value="1"/>
</dbReference>
<dbReference type="InterPro" id="IPR001753">
    <property type="entry name" value="Enoyl-CoA_hydra/iso"/>
</dbReference>
<dbReference type="Proteomes" id="UP000282971">
    <property type="component" value="Unassembled WGS sequence"/>
</dbReference>
<dbReference type="Gene3D" id="3.90.226.10">
    <property type="entry name" value="2-enoyl-CoA Hydratase, Chain A, domain 1"/>
    <property type="match status" value="1"/>
</dbReference>
<evidence type="ECO:0000313" key="2">
    <source>
        <dbReference type="EMBL" id="RVT93213.1"/>
    </source>
</evidence>
<accession>A0A437M6J8</accession>
<dbReference type="CDD" id="cd06558">
    <property type="entry name" value="crotonase-like"/>
    <property type="match status" value="1"/>
</dbReference>
<dbReference type="EMBL" id="SACN01000001">
    <property type="protein sequence ID" value="RVT93213.1"/>
    <property type="molecule type" value="Genomic_DNA"/>
</dbReference>
<gene>
    <name evidence="2" type="ORF">EOD43_04820</name>
</gene>
<dbReference type="PANTHER" id="PTHR43459:SF1">
    <property type="entry name" value="EG:BACN32G11.4 PROTEIN"/>
    <property type="match status" value="1"/>
</dbReference>
<dbReference type="GO" id="GO:0003824">
    <property type="term" value="F:catalytic activity"/>
    <property type="evidence" value="ECO:0007669"/>
    <property type="project" value="UniProtKB-ARBA"/>
</dbReference>
<dbReference type="OrthoDB" id="9777711at2"/>
<reference evidence="2 3" key="1">
    <citation type="submission" date="2019-01" db="EMBL/GenBank/DDBJ databases">
        <authorList>
            <person name="Chen W.-M."/>
        </authorList>
    </citation>
    <scope>NUCLEOTIDE SEQUENCE [LARGE SCALE GENOMIC DNA]</scope>
    <source>
        <strain evidence="2 3">CCP-7</strain>
    </source>
</reference>
<comment type="similarity">
    <text evidence="1">Belongs to the enoyl-CoA hydratase/isomerase family.</text>
</comment>
<evidence type="ECO:0000313" key="3">
    <source>
        <dbReference type="Proteomes" id="UP000282971"/>
    </source>
</evidence>
<sequence length="274" mass="28741">MSETPLLHTLDKGVLTLTLNRPDRLNAMTSQMIDGLREQLERANLDAAIRAVVITGAGRGFCAGHDLSGVDAAAWELRASDDAPDAPIRLDMLAAKLIRDAEIFALIRGMGKPVIASLRGPVVGSGLILAAACDLRIVSNTVMFRGGFVSAGRCGDPGGSYLITKIVGPAAARALYLLDEKIDAQTALTMNLATRVVDDAELDAHVADLAAKMAAGPTMAFAGIKRNLITAETASYTDLIANEAVTNVAASMSHDGKEAAAAFMERRAPVFLGR</sequence>
<dbReference type="InterPro" id="IPR014748">
    <property type="entry name" value="Enoyl-CoA_hydra_C"/>
</dbReference>
<dbReference type="Gene3D" id="1.10.12.10">
    <property type="entry name" value="Lyase 2-enoyl-coa Hydratase, Chain A, domain 2"/>
    <property type="match status" value="1"/>
</dbReference>
<dbReference type="RefSeq" id="WP_127741592.1">
    <property type="nucleotide sequence ID" value="NZ_SACN01000001.1"/>
</dbReference>
<dbReference type="InterPro" id="IPR029045">
    <property type="entry name" value="ClpP/crotonase-like_dom_sf"/>
</dbReference>
<name>A0A437M6J8_9SPHN</name>
<dbReference type="PANTHER" id="PTHR43459">
    <property type="entry name" value="ENOYL-COA HYDRATASE"/>
    <property type="match status" value="1"/>
</dbReference>
<organism evidence="2 3">
    <name type="scientific">Sphingomonas crocodyli</name>
    <dbReference type="NCBI Taxonomy" id="1979270"/>
    <lineage>
        <taxon>Bacteria</taxon>
        <taxon>Pseudomonadati</taxon>
        <taxon>Pseudomonadota</taxon>
        <taxon>Alphaproteobacteria</taxon>
        <taxon>Sphingomonadales</taxon>
        <taxon>Sphingomonadaceae</taxon>
        <taxon>Sphingomonas</taxon>
    </lineage>
</organism>
<proteinExistence type="inferred from homology"/>
<evidence type="ECO:0000256" key="1">
    <source>
        <dbReference type="ARBA" id="ARBA00005254"/>
    </source>
</evidence>
<dbReference type="SUPFAM" id="SSF52096">
    <property type="entry name" value="ClpP/crotonase"/>
    <property type="match status" value="1"/>
</dbReference>
<protein>
    <submittedName>
        <fullName evidence="2">Enoyl-CoA hydratase</fullName>
    </submittedName>
</protein>
<keyword evidence="3" id="KW-1185">Reference proteome</keyword>
<comment type="caution">
    <text evidence="2">The sequence shown here is derived from an EMBL/GenBank/DDBJ whole genome shotgun (WGS) entry which is preliminary data.</text>
</comment>